<accession>A0A5B7DNW3</accession>
<comment type="caution">
    <text evidence="1">The sequence shown here is derived from an EMBL/GenBank/DDBJ whole genome shotgun (WGS) entry which is preliminary data.</text>
</comment>
<gene>
    <name evidence="1" type="ORF">E2C01_016240</name>
</gene>
<evidence type="ECO:0000313" key="2">
    <source>
        <dbReference type="Proteomes" id="UP000324222"/>
    </source>
</evidence>
<dbReference type="AlphaFoldDB" id="A0A5B7DNW3"/>
<keyword evidence="2" id="KW-1185">Reference proteome</keyword>
<organism evidence="1 2">
    <name type="scientific">Portunus trituberculatus</name>
    <name type="common">Swimming crab</name>
    <name type="synonym">Neptunus trituberculatus</name>
    <dbReference type="NCBI Taxonomy" id="210409"/>
    <lineage>
        <taxon>Eukaryota</taxon>
        <taxon>Metazoa</taxon>
        <taxon>Ecdysozoa</taxon>
        <taxon>Arthropoda</taxon>
        <taxon>Crustacea</taxon>
        <taxon>Multicrustacea</taxon>
        <taxon>Malacostraca</taxon>
        <taxon>Eumalacostraca</taxon>
        <taxon>Eucarida</taxon>
        <taxon>Decapoda</taxon>
        <taxon>Pleocyemata</taxon>
        <taxon>Brachyura</taxon>
        <taxon>Eubrachyura</taxon>
        <taxon>Portunoidea</taxon>
        <taxon>Portunidae</taxon>
        <taxon>Portuninae</taxon>
        <taxon>Portunus</taxon>
    </lineage>
</organism>
<name>A0A5B7DNW3_PORTR</name>
<protein>
    <submittedName>
        <fullName evidence="1">Uncharacterized protein</fullName>
    </submittedName>
</protein>
<dbReference type="Proteomes" id="UP000324222">
    <property type="component" value="Unassembled WGS sequence"/>
</dbReference>
<proteinExistence type="predicted"/>
<dbReference type="EMBL" id="VSRR010001177">
    <property type="protein sequence ID" value="MPC23200.1"/>
    <property type="molecule type" value="Genomic_DNA"/>
</dbReference>
<evidence type="ECO:0000313" key="1">
    <source>
        <dbReference type="EMBL" id="MPC23200.1"/>
    </source>
</evidence>
<sequence length="66" mass="7623">MEPHDYAWLSSVQMQLSLAGVRVVKGKSGRTTVRDGTKESVYSLDGTQRRRLRCPWWRSPSLLFLK</sequence>
<reference evidence="1 2" key="1">
    <citation type="submission" date="2019-05" db="EMBL/GenBank/DDBJ databases">
        <title>Another draft genome of Portunus trituberculatus and its Hox gene families provides insights of decapod evolution.</title>
        <authorList>
            <person name="Jeong J.-H."/>
            <person name="Song I."/>
            <person name="Kim S."/>
            <person name="Choi T."/>
            <person name="Kim D."/>
            <person name="Ryu S."/>
            <person name="Kim W."/>
        </authorList>
    </citation>
    <scope>NUCLEOTIDE SEQUENCE [LARGE SCALE GENOMIC DNA]</scope>
    <source>
        <tissue evidence="1">Muscle</tissue>
    </source>
</reference>